<feature type="binding site" evidence="12">
    <location>
        <position position="23"/>
    </location>
    <ligand>
        <name>[4Fe-4S] cluster</name>
        <dbReference type="ChEBI" id="CHEBI:49883"/>
    </ligand>
</feature>
<comment type="PTM">
    <text evidence="12">Upon Fe-S cluster removal intramolecular disulfide bonds are formed.</text>
</comment>
<dbReference type="PANTHER" id="PTHR38839">
    <property type="entry name" value="TRANSCRIPTIONAL REGULATOR WHID-RELATED"/>
    <property type="match status" value="1"/>
</dbReference>
<dbReference type="RefSeq" id="WP_345695133.1">
    <property type="nucleotide sequence ID" value="NZ_BAABIS010000001.1"/>
</dbReference>
<feature type="binding site" evidence="12">
    <location>
        <position position="62"/>
    </location>
    <ligand>
        <name>[4Fe-4S] cluster</name>
        <dbReference type="ChEBI" id="CHEBI:49883"/>
    </ligand>
</feature>
<comment type="subcellular location">
    <subcellularLocation>
        <location evidence="1 12">Cytoplasm</location>
    </subcellularLocation>
</comment>
<evidence type="ECO:0000256" key="9">
    <source>
        <dbReference type="ARBA" id="ARBA00023125"/>
    </source>
</evidence>
<evidence type="ECO:0000256" key="7">
    <source>
        <dbReference type="ARBA" id="ARBA00023014"/>
    </source>
</evidence>
<comment type="function">
    <text evidence="12">Acts as a transcriptional regulator. Probably redox-responsive. The apo- but not holo-form probably binds DNA.</text>
</comment>
<comment type="similarity">
    <text evidence="2 12">Belongs to the WhiB family.</text>
</comment>
<accession>A0ABP9D9B1</accession>
<comment type="PTM">
    <text evidence="12">The Fe-S cluster can be nitrosylated by nitric oxide (NO).</text>
</comment>
<keyword evidence="9 12" id="KW-0238">DNA-binding</keyword>
<dbReference type="Pfam" id="PF02467">
    <property type="entry name" value="Whib"/>
    <property type="match status" value="1"/>
</dbReference>
<keyword evidence="11 12" id="KW-0804">Transcription</keyword>
<keyword evidence="8 12" id="KW-0805">Transcription regulation</keyword>
<protein>
    <recommendedName>
        <fullName evidence="12">Transcriptional regulator WhiB</fullName>
    </recommendedName>
</protein>
<dbReference type="HAMAP" id="MF_01479">
    <property type="entry name" value="WhiB"/>
    <property type="match status" value="1"/>
</dbReference>
<comment type="cofactor">
    <cofactor evidence="12">
        <name>[4Fe-4S] cluster</name>
        <dbReference type="ChEBI" id="CHEBI:49883"/>
    </cofactor>
    <text evidence="12">Binds 1 [4Fe-4S] cluster per subunit. Following nitrosylation of the [4Fe-4S] cluster binds 1 [4Fe-8(NO)] cluster per subunit.</text>
</comment>
<gene>
    <name evidence="12" type="primary">whiB</name>
    <name evidence="14" type="ORF">GCM10023235_05460</name>
</gene>
<evidence type="ECO:0000313" key="14">
    <source>
        <dbReference type="EMBL" id="GAA4833847.1"/>
    </source>
</evidence>
<evidence type="ECO:0000259" key="13">
    <source>
        <dbReference type="PROSITE" id="PS51674"/>
    </source>
</evidence>
<proteinExistence type="inferred from homology"/>
<evidence type="ECO:0000256" key="10">
    <source>
        <dbReference type="ARBA" id="ARBA00023157"/>
    </source>
</evidence>
<evidence type="ECO:0000256" key="4">
    <source>
        <dbReference type="ARBA" id="ARBA00022490"/>
    </source>
</evidence>
<dbReference type="InterPro" id="IPR003482">
    <property type="entry name" value="Whib"/>
</dbReference>
<reference evidence="15" key="1">
    <citation type="journal article" date="2019" name="Int. J. Syst. Evol. Microbiol.">
        <title>The Global Catalogue of Microorganisms (GCM) 10K type strain sequencing project: providing services to taxonomists for standard genome sequencing and annotation.</title>
        <authorList>
            <consortium name="The Broad Institute Genomics Platform"/>
            <consortium name="The Broad Institute Genome Sequencing Center for Infectious Disease"/>
            <person name="Wu L."/>
            <person name="Ma J."/>
        </authorList>
    </citation>
    <scope>NUCLEOTIDE SEQUENCE [LARGE SCALE GENOMIC DNA]</scope>
    <source>
        <strain evidence="15">JCM 13006</strain>
    </source>
</reference>
<evidence type="ECO:0000256" key="3">
    <source>
        <dbReference type="ARBA" id="ARBA00022485"/>
    </source>
</evidence>
<comment type="caution">
    <text evidence="14">The sequence shown here is derived from an EMBL/GenBank/DDBJ whole genome shotgun (WGS) entry which is preliminary data.</text>
</comment>
<feature type="binding site" evidence="12">
    <location>
        <position position="53"/>
    </location>
    <ligand>
        <name>[4Fe-4S] cluster</name>
        <dbReference type="ChEBI" id="CHEBI:49883"/>
    </ligand>
</feature>
<name>A0ABP9D9B1_9ACTN</name>
<feature type="domain" description="4Fe-4S Wbl-type" evidence="13">
    <location>
        <begin position="22"/>
        <end position="86"/>
    </location>
</feature>
<evidence type="ECO:0000256" key="6">
    <source>
        <dbReference type="ARBA" id="ARBA00023004"/>
    </source>
</evidence>
<keyword evidence="5 12" id="KW-0479">Metal-binding</keyword>
<dbReference type="InterPro" id="IPR034768">
    <property type="entry name" value="4FE4S_WBL"/>
</dbReference>
<evidence type="ECO:0000256" key="8">
    <source>
        <dbReference type="ARBA" id="ARBA00023015"/>
    </source>
</evidence>
<evidence type="ECO:0000256" key="11">
    <source>
        <dbReference type="ARBA" id="ARBA00023163"/>
    </source>
</evidence>
<evidence type="ECO:0000256" key="2">
    <source>
        <dbReference type="ARBA" id="ARBA00006597"/>
    </source>
</evidence>
<dbReference type="PANTHER" id="PTHR38839:SF5">
    <property type="entry name" value="TRANSCRIPTIONAL REGULATOR WHID"/>
    <property type="match status" value="1"/>
</dbReference>
<evidence type="ECO:0000256" key="12">
    <source>
        <dbReference type="HAMAP-Rule" id="MF_01479"/>
    </source>
</evidence>
<evidence type="ECO:0000256" key="5">
    <source>
        <dbReference type="ARBA" id="ARBA00022723"/>
    </source>
</evidence>
<dbReference type="Proteomes" id="UP001501752">
    <property type="component" value="Unassembled WGS sequence"/>
</dbReference>
<sequence>MAVTSRLPEPIHQEWDWQLRAACRGVDERLFFHPSGERGRAHDEREAAAKRICARCPVRKRCLDHSLAVREPYGVWGGVGEDERLALLGPVTRRGR</sequence>
<evidence type="ECO:0000256" key="1">
    <source>
        <dbReference type="ARBA" id="ARBA00004496"/>
    </source>
</evidence>
<keyword evidence="7 12" id="KW-0411">Iron-sulfur</keyword>
<keyword evidence="15" id="KW-1185">Reference proteome</keyword>
<dbReference type="PROSITE" id="PS51674">
    <property type="entry name" value="4FE4S_WBL"/>
    <property type="match status" value="1"/>
</dbReference>
<organism evidence="14 15">
    <name type="scientific">Kitasatospora terrestris</name>
    <dbReference type="NCBI Taxonomy" id="258051"/>
    <lineage>
        <taxon>Bacteria</taxon>
        <taxon>Bacillati</taxon>
        <taxon>Actinomycetota</taxon>
        <taxon>Actinomycetes</taxon>
        <taxon>Kitasatosporales</taxon>
        <taxon>Streptomycetaceae</taxon>
        <taxon>Kitasatospora</taxon>
    </lineage>
</organism>
<keyword evidence="4 12" id="KW-0963">Cytoplasm</keyword>
<keyword evidence="6 12" id="KW-0408">Iron</keyword>
<evidence type="ECO:0000313" key="15">
    <source>
        <dbReference type="Proteomes" id="UP001501752"/>
    </source>
</evidence>
<keyword evidence="3 12" id="KW-0004">4Fe-4S</keyword>
<dbReference type="EMBL" id="BAABIS010000001">
    <property type="protein sequence ID" value="GAA4833847.1"/>
    <property type="molecule type" value="Genomic_DNA"/>
</dbReference>
<feature type="binding site" evidence="12">
    <location>
        <position position="56"/>
    </location>
    <ligand>
        <name>[4Fe-4S] cluster</name>
        <dbReference type="ChEBI" id="CHEBI:49883"/>
    </ligand>
</feature>
<keyword evidence="10 12" id="KW-1015">Disulfide bond</keyword>